<evidence type="ECO:0000313" key="10">
    <source>
        <dbReference type="Proteomes" id="UP000198412"/>
    </source>
</evidence>
<dbReference type="GO" id="GO:0005886">
    <property type="term" value="C:plasma membrane"/>
    <property type="evidence" value="ECO:0007669"/>
    <property type="project" value="UniProtKB-SubCell"/>
</dbReference>
<evidence type="ECO:0000256" key="3">
    <source>
        <dbReference type="ARBA" id="ARBA00007161"/>
    </source>
</evidence>
<feature type="region of interest" description="Disordered" evidence="6">
    <location>
        <begin position="456"/>
        <end position="476"/>
    </location>
</feature>
<dbReference type="InterPro" id="IPR001107">
    <property type="entry name" value="Band_7"/>
</dbReference>
<sequence length="476" mass="51860">MNLLSILLPLQAGLTGVYLVGAIIFIIVVFFFSMIRRYKRCPSDRILVVYGKTGGGQSAKCIHGGASFIWPIIQDYEFLDLTPMSIEVNLTNALSKQNIRVNVPSRFTIGISTEPSVMQNAAERLLGLTLDAVQDLAQEIIFGQLRLVVASMDIEEINSDRDQFLSHITHSVEAELKKVGLKLINVNITDIHDESGYIEALGKEAAAKAINEAKVSVAQKVRDGSIGEANAMQDQRIQVAAANANAVHGENTAKVQVANSNADRRSREAEAEKIAIASEKVQAAKALEEAYAAEQIAENARAKRKEAEQGADIIVPAKIDKQKIEIDAEAEAEQIRRIAKGEADAIFMKKEAEAKGMYEILTKQALGLEQIVKAAGDDAKDAVLLLVADKLPELVKTQAEAIKNIKIDKVTVWENGGGKDGKTSTSNFISGMYKAVPPLQEMFNMAGMQLPGYLKGEEVKDITNEEPSENKSDKKE</sequence>
<dbReference type="Gene3D" id="3.30.479.30">
    <property type="entry name" value="Band 7 domain"/>
    <property type="match status" value="1"/>
</dbReference>
<dbReference type="SUPFAM" id="SSF117892">
    <property type="entry name" value="Band 7/SPFH domain"/>
    <property type="match status" value="1"/>
</dbReference>
<dbReference type="OrthoDB" id="9786220at2"/>
<proteinExistence type="inferred from homology"/>
<dbReference type="CDD" id="cd03399">
    <property type="entry name" value="SPFH_flotillin"/>
    <property type="match status" value="1"/>
</dbReference>
<evidence type="ECO:0000256" key="2">
    <source>
        <dbReference type="ARBA" id="ARBA00004236"/>
    </source>
</evidence>
<dbReference type="InterPro" id="IPR027705">
    <property type="entry name" value="Flotillin_fam"/>
</dbReference>
<dbReference type="RefSeq" id="WP_089377895.1">
    <property type="nucleotide sequence ID" value="NZ_FZNX01000002.1"/>
</dbReference>
<feature type="transmembrane region" description="Helical" evidence="7">
    <location>
        <begin position="12"/>
        <end position="35"/>
    </location>
</feature>
<protein>
    <submittedName>
        <fullName evidence="9">Flotillin</fullName>
    </submittedName>
</protein>
<reference evidence="10" key="1">
    <citation type="submission" date="2017-06" db="EMBL/GenBank/DDBJ databases">
        <authorList>
            <person name="Varghese N."/>
            <person name="Submissions S."/>
        </authorList>
    </citation>
    <scope>NUCLEOTIDE SEQUENCE [LARGE SCALE GENOMIC DNA]</scope>
    <source>
        <strain evidence="10">DSM 27993</strain>
    </source>
</reference>
<keyword evidence="7" id="KW-0812">Transmembrane</keyword>
<dbReference type="SMART" id="SM00244">
    <property type="entry name" value="PHB"/>
    <property type="match status" value="1"/>
</dbReference>
<keyword evidence="7" id="KW-1133">Transmembrane helix</keyword>
<dbReference type="AlphaFoldDB" id="A0A238X5T0"/>
<keyword evidence="5 7" id="KW-0472">Membrane</keyword>
<evidence type="ECO:0000256" key="4">
    <source>
        <dbReference type="ARBA" id="ARBA00022475"/>
    </source>
</evidence>
<evidence type="ECO:0000313" key="9">
    <source>
        <dbReference type="EMBL" id="SNR54050.1"/>
    </source>
</evidence>
<name>A0A238X5T0_9FLAO</name>
<evidence type="ECO:0000256" key="5">
    <source>
        <dbReference type="ARBA" id="ARBA00023136"/>
    </source>
</evidence>
<gene>
    <name evidence="9" type="ORF">SAMN04488111_1588</name>
</gene>
<comment type="subcellular location">
    <subcellularLocation>
        <location evidence="2">Cell membrane</location>
    </subcellularLocation>
    <subcellularLocation>
        <location evidence="1">Membrane</location>
        <topology evidence="1">Single-pass membrane protein</topology>
    </subcellularLocation>
</comment>
<evidence type="ECO:0000259" key="8">
    <source>
        <dbReference type="SMART" id="SM00244"/>
    </source>
</evidence>
<evidence type="ECO:0000256" key="6">
    <source>
        <dbReference type="SAM" id="MobiDB-lite"/>
    </source>
</evidence>
<dbReference type="InterPro" id="IPR036013">
    <property type="entry name" value="Band_7/SPFH_dom_sf"/>
</dbReference>
<feature type="domain" description="Band 7" evidence="8">
    <location>
        <begin position="36"/>
        <end position="205"/>
    </location>
</feature>
<evidence type="ECO:0000256" key="7">
    <source>
        <dbReference type="SAM" id="Phobius"/>
    </source>
</evidence>
<dbReference type="PANTHER" id="PTHR13806:SF31">
    <property type="entry name" value="FLOTILLIN-LIKE PROTEIN 1-RELATED"/>
    <property type="match status" value="1"/>
</dbReference>
<dbReference type="EMBL" id="FZNX01000002">
    <property type="protein sequence ID" value="SNR54050.1"/>
    <property type="molecule type" value="Genomic_DNA"/>
</dbReference>
<dbReference type="PANTHER" id="PTHR13806">
    <property type="entry name" value="FLOTILLIN-RELATED"/>
    <property type="match status" value="1"/>
</dbReference>
<dbReference type="Proteomes" id="UP000198412">
    <property type="component" value="Unassembled WGS sequence"/>
</dbReference>
<comment type="similarity">
    <text evidence="3">Belongs to the band 7/mec-2 family. Flotillin subfamily.</text>
</comment>
<keyword evidence="4" id="KW-1003">Cell membrane</keyword>
<keyword evidence="10" id="KW-1185">Reference proteome</keyword>
<evidence type="ECO:0000256" key="1">
    <source>
        <dbReference type="ARBA" id="ARBA00004167"/>
    </source>
</evidence>
<accession>A0A238X5T0</accession>
<organism evidence="9 10">
    <name type="scientific">Lutibacter flavus</name>
    <dbReference type="NCBI Taxonomy" id="691689"/>
    <lineage>
        <taxon>Bacteria</taxon>
        <taxon>Pseudomonadati</taxon>
        <taxon>Bacteroidota</taxon>
        <taxon>Flavobacteriia</taxon>
        <taxon>Flavobacteriales</taxon>
        <taxon>Flavobacteriaceae</taxon>
        <taxon>Lutibacter</taxon>
    </lineage>
</organism>
<dbReference type="Pfam" id="PF01145">
    <property type="entry name" value="Band_7"/>
    <property type="match status" value="1"/>
</dbReference>